<dbReference type="Proteomes" id="UP000003434">
    <property type="component" value="Unassembled WGS sequence"/>
</dbReference>
<reference evidence="2 3" key="1">
    <citation type="submission" date="2010-12" db="EMBL/GenBank/DDBJ databases">
        <authorList>
            <person name="Muzny D."/>
            <person name="Qin X."/>
            <person name="Deng J."/>
            <person name="Jiang H."/>
            <person name="Liu Y."/>
            <person name="Qu J."/>
            <person name="Song X.-Z."/>
            <person name="Zhang L."/>
            <person name="Thornton R."/>
            <person name="Coyle M."/>
            <person name="Francisco L."/>
            <person name="Jackson L."/>
            <person name="Javaid M."/>
            <person name="Korchina V."/>
            <person name="Kovar C."/>
            <person name="Mata R."/>
            <person name="Mathew T."/>
            <person name="Ngo R."/>
            <person name="Nguyen L."/>
            <person name="Nguyen N."/>
            <person name="Okwuonu G."/>
            <person name="Ongeri F."/>
            <person name="Pham C."/>
            <person name="Simmons D."/>
            <person name="Wilczek-Boney K."/>
            <person name="Hale W."/>
            <person name="Jakkamsetti A."/>
            <person name="Pham P."/>
            <person name="Ruth R."/>
            <person name="San Lucas F."/>
            <person name="Warren J."/>
            <person name="Zhang J."/>
            <person name="Zhao Z."/>
            <person name="Zhou C."/>
            <person name="Zhu D."/>
            <person name="Lee S."/>
            <person name="Bess C."/>
            <person name="Blankenburg K."/>
            <person name="Forbes L."/>
            <person name="Fu Q."/>
            <person name="Gubbala S."/>
            <person name="Hirani K."/>
            <person name="Jayaseelan J.C."/>
            <person name="Lara F."/>
            <person name="Munidasa M."/>
            <person name="Palculict T."/>
            <person name="Patil S."/>
            <person name="Pu L.-L."/>
            <person name="Saada N."/>
            <person name="Tang L."/>
            <person name="Weissenberger G."/>
            <person name="Zhu Y."/>
            <person name="Hemphill L."/>
            <person name="Shang Y."/>
            <person name="Youmans B."/>
            <person name="Ayvaz T."/>
            <person name="Ross M."/>
            <person name="Santibanez J."/>
            <person name="Aqrawi P."/>
            <person name="Gross S."/>
            <person name="Joshi V."/>
            <person name="Fowler G."/>
            <person name="Nazareth L."/>
            <person name="Reid J."/>
            <person name="Worley K."/>
            <person name="Petrosino J."/>
            <person name="Highlander S."/>
            <person name="Gibbs R."/>
        </authorList>
    </citation>
    <scope>NUCLEOTIDE SEQUENCE [LARGE SCALE GENOMIC DNA]</scope>
    <source>
        <strain evidence="2 3">DSM 3986</strain>
    </source>
</reference>
<comment type="caution">
    <text evidence="2">The sequence shown here is derived from an EMBL/GenBank/DDBJ whole genome shotgun (WGS) entry which is preliminary data.</text>
</comment>
<dbReference type="HOGENOM" id="CLU_2770758_0_0_9"/>
<keyword evidence="1" id="KW-0472">Membrane</keyword>
<feature type="transmembrane region" description="Helical" evidence="1">
    <location>
        <begin position="9"/>
        <end position="29"/>
    </location>
</feature>
<name>E6LRX2_9FIRM</name>
<dbReference type="eggNOG" id="ENOG5030GBY">
    <property type="taxonomic scope" value="Bacteria"/>
</dbReference>
<evidence type="ECO:0000256" key="1">
    <source>
        <dbReference type="SAM" id="Phobius"/>
    </source>
</evidence>
<proteinExistence type="predicted"/>
<organism evidence="2 3">
    <name type="scientific">Lachnoanaerobaculum saburreum DSM 3986</name>
    <dbReference type="NCBI Taxonomy" id="887325"/>
    <lineage>
        <taxon>Bacteria</taxon>
        <taxon>Bacillati</taxon>
        <taxon>Bacillota</taxon>
        <taxon>Clostridia</taxon>
        <taxon>Lachnospirales</taxon>
        <taxon>Lachnospiraceae</taxon>
        <taxon>Lachnoanaerobaculum</taxon>
    </lineage>
</organism>
<gene>
    <name evidence="2" type="ORF">HMPREF0381_2707</name>
</gene>
<evidence type="ECO:0000313" key="2">
    <source>
        <dbReference type="EMBL" id="EFU75349.1"/>
    </source>
</evidence>
<evidence type="ECO:0000313" key="3">
    <source>
        <dbReference type="Proteomes" id="UP000003434"/>
    </source>
</evidence>
<sequence length="69" mass="7970">MKKFIVKSIWIGIVIISIILILLGFIINIQEIAPYYSYPKTEAKVLEVHNYQKSSRGQDIEYLLGSKIK</sequence>
<accession>E6LRX2</accession>
<dbReference type="EMBL" id="AEPW01000106">
    <property type="protein sequence ID" value="EFU75349.1"/>
    <property type="molecule type" value="Genomic_DNA"/>
</dbReference>
<protein>
    <submittedName>
        <fullName evidence="2">Uncharacterized protein</fullName>
    </submittedName>
</protein>
<keyword evidence="1" id="KW-0812">Transmembrane</keyword>
<keyword evidence="1" id="KW-1133">Transmembrane helix</keyword>
<dbReference type="RefSeq" id="WP_008752466.1">
    <property type="nucleotide sequence ID" value="NZ_GL622296.1"/>
</dbReference>
<dbReference type="AlphaFoldDB" id="E6LRX2"/>